<dbReference type="OrthoDB" id="623670at2759"/>
<reference evidence="4 5" key="1">
    <citation type="submission" date="2016-07" db="EMBL/GenBank/DDBJ databases">
        <title>Pervasive Adenine N6-methylation of Active Genes in Fungi.</title>
        <authorList>
            <consortium name="DOE Joint Genome Institute"/>
            <person name="Mondo S.J."/>
            <person name="Dannebaum R.O."/>
            <person name="Kuo R.C."/>
            <person name="Labutti K."/>
            <person name="Haridas S."/>
            <person name="Kuo A."/>
            <person name="Salamov A."/>
            <person name="Ahrendt S.R."/>
            <person name="Lipzen A."/>
            <person name="Sullivan W."/>
            <person name="Andreopoulos W.B."/>
            <person name="Clum A."/>
            <person name="Lindquist E."/>
            <person name="Daum C."/>
            <person name="Ramamoorthy G.K."/>
            <person name="Gryganskyi A."/>
            <person name="Culley D."/>
            <person name="Magnuson J.K."/>
            <person name="James T.Y."/>
            <person name="O'Malley M.A."/>
            <person name="Stajich J.E."/>
            <person name="Spatafora J.W."/>
            <person name="Visel A."/>
            <person name="Grigoriev I.V."/>
        </authorList>
    </citation>
    <scope>NUCLEOTIDE SEQUENCE [LARGE SCALE GENOMIC DNA]</scope>
    <source>
        <strain evidence="4 5">CBS 115471</strain>
    </source>
</reference>
<keyword evidence="3" id="KW-1133">Transmembrane helix</keyword>
<feature type="compositionally biased region" description="Polar residues" evidence="2">
    <location>
        <begin position="801"/>
        <end position="830"/>
    </location>
</feature>
<keyword evidence="1" id="KW-0732">Signal</keyword>
<dbReference type="Proteomes" id="UP000193144">
    <property type="component" value="Unassembled WGS sequence"/>
</dbReference>
<keyword evidence="5" id="KW-1185">Reference proteome</keyword>
<protein>
    <submittedName>
        <fullName evidence="4">Uncharacterized protein</fullName>
    </submittedName>
</protein>
<accession>A0A1Y1ZNF9</accession>
<evidence type="ECO:0000313" key="4">
    <source>
        <dbReference type="EMBL" id="ORY11355.1"/>
    </source>
</evidence>
<name>A0A1Y1ZNF9_9PLEO</name>
<comment type="caution">
    <text evidence="4">The sequence shown here is derived from an EMBL/GenBank/DDBJ whole genome shotgun (WGS) entry which is preliminary data.</text>
</comment>
<dbReference type="AlphaFoldDB" id="A0A1Y1ZNF9"/>
<dbReference type="CDD" id="cd22191">
    <property type="entry name" value="DPBB_RlpA_EXP_N-like"/>
    <property type="match status" value="1"/>
</dbReference>
<evidence type="ECO:0000256" key="3">
    <source>
        <dbReference type="SAM" id="Phobius"/>
    </source>
</evidence>
<feature type="compositionally biased region" description="Basic and acidic residues" evidence="2">
    <location>
        <begin position="831"/>
        <end position="845"/>
    </location>
</feature>
<dbReference type="PANTHER" id="PTHR31836">
    <property type="match status" value="1"/>
</dbReference>
<feature type="compositionally biased region" description="Basic and acidic residues" evidence="2">
    <location>
        <begin position="264"/>
        <end position="324"/>
    </location>
</feature>
<gene>
    <name evidence="4" type="ORF">BCR34DRAFT_328018</name>
</gene>
<feature type="region of interest" description="Disordered" evidence="2">
    <location>
        <begin position="758"/>
        <end position="848"/>
    </location>
</feature>
<dbReference type="PANTHER" id="PTHR31836:SF27">
    <property type="entry name" value="RLPA-LIKE PROTEIN DOUBLE-PSI BETA-BARREL DOMAIN-CONTAINING PROTEIN"/>
    <property type="match status" value="1"/>
</dbReference>
<keyword evidence="3" id="KW-0812">Transmembrane</keyword>
<dbReference type="STRING" id="1231657.A0A1Y1ZNF9"/>
<feature type="compositionally biased region" description="Basic residues" evidence="2">
    <location>
        <begin position="95"/>
        <end position="106"/>
    </location>
</feature>
<dbReference type="InterPro" id="IPR051477">
    <property type="entry name" value="Expansin_CellWall"/>
</dbReference>
<feature type="region of interest" description="Disordered" evidence="2">
    <location>
        <begin position="985"/>
        <end position="1052"/>
    </location>
</feature>
<feature type="compositionally biased region" description="Low complexity" evidence="2">
    <location>
        <begin position="996"/>
        <end position="1015"/>
    </location>
</feature>
<feature type="compositionally biased region" description="Pro residues" evidence="2">
    <location>
        <begin position="82"/>
        <end position="91"/>
    </location>
</feature>
<sequence length="1272" mass="139292">MTPPTFVDTSMTPAPMIYIALTFLFLFCSPQPFYPLPSSNIVQPPRLMPPPKLQKPPTFHYDHIASSGDAPSTYKNLREAPRPPSPQPTVPQPHQRTKNTLRKPHQHHTERGYPHQQHPVFLTIESPAPDRSKALPPVPPKSRQYPDPVQARRSISSVPLSKPLPPPPVGDFEVRKARTRCGPISPLFEADSAILRESSPLLSPVTVIEDLEESGQEAELSSIAPSVEIEKEGVRSRESSSEYSRPTVSPTPAPPTKLQPYHPNMEKDGHMELPRHSVDRNEDGSMDMPRHNVDKNNDGDVDKADHPAAGIEDAHTEAYQHPDDRNDDADMERGSYPTDRNNEDFARKAPWWKGPKAQWERFQAWRERFHIRWNQFWSPFKTAWGWVMCVWRPFWRFITWPFCKYYEWCEMYMTAIHMVQCAAVLAVIIFILIIFFFALHEYLKYKPIFDKLHGTEEKVKSAIESEFSHFSSEVKGFTSTLTSWTKDVKDVTKKIGDKFPIHMARDEREKEVLIRDIASLCVEAMVSPQMDLNTTSPSGTPGSWASLAPSTSKVVVATPKPILRQATPSLMSISTHISNLPRALTPNTPIPNPPSSIGHIPRRVTEAETTGTVSTPAFHVTMEVGGIGTREGGHGSGKAGGGGYANGAMRPRNPFAIFQWRSSIDKHPQAQSVAPTVAASEEVVVTAVTTGATTTTTITSTIYEHEDTSTIHAHKYTTASMKPRGIGLPLHFPPLFRPATSAGLNEVVRETTTASFLDEEMSASSTQSIGAKESVKAGAPRRAPLLNLPGRLHHHMRRHQSQTYGGQGSESTPGVTLQTSQPTNSPIVDSSTKRADAHDSSDPRDTTPWTYWKAYMQLHLDTTALCAHQQALSESSSPQRRAPADEADDLCSIFEQKFKGTFPVAGAGKSCTELEDLYKALKTHALAYCEGMGKRGDGESKGECQCKRSRGRADEVYCMSVMVVEETEVGGCDLAESVAASLSAAATSQPRSTTLSDSKTTSIGGSSKSSDSGHSLTFPAQEHGITPVSSNVPASTTNPSTAGPPPTTAPPSITAIVTIVAGPPTTSFPPPSSTVPNIVPVVTYAHQSKFNPAARRTVSIDPNFIPPSWTGPVLSKSWSDYQPFATPPGYNAPNTVPAAAQTGELTFFNPGSGACGGEPEMSENELAVAISWEIFDLGKNLYGSPELAGEYQGMVNASKIVTDGSSMLCNRWVRAWMGDAAKEFMVRDRCAGCRPQDLDIQPGIFWHYWAPQTGGRISMTWSWLGGEPTGTP</sequence>
<dbReference type="InterPro" id="IPR036908">
    <property type="entry name" value="RlpA-like_sf"/>
</dbReference>
<feature type="region of interest" description="Disordered" evidence="2">
    <location>
        <begin position="47"/>
        <end position="169"/>
    </location>
</feature>
<proteinExistence type="predicted"/>
<evidence type="ECO:0000256" key="1">
    <source>
        <dbReference type="ARBA" id="ARBA00022729"/>
    </source>
</evidence>
<evidence type="ECO:0000256" key="2">
    <source>
        <dbReference type="SAM" id="MobiDB-lite"/>
    </source>
</evidence>
<evidence type="ECO:0000313" key="5">
    <source>
        <dbReference type="Proteomes" id="UP000193144"/>
    </source>
</evidence>
<feature type="compositionally biased region" description="Basic and acidic residues" evidence="2">
    <location>
        <begin position="228"/>
        <end position="240"/>
    </location>
</feature>
<feature type="transmembrane region" description="Helical" evidence="3">
    <location>
        <begin position="415"/>
        <end position="439"/>
    </location>
</feature>
<feature type="compositionally biased region" description="Basic residues" evidence="2">
    <location>
        <begin position="791"/>
        <end position="800"/>
    </location>
</feature>
<keyword evidence="3" id="KW-0472">Membrane</keyword>
<dbReference type="Gene3D" id="2.40.40.10">
    <property type="entry name" value="RlpA-like domain"/>
    <property type="match status" value="1"/>
</dbReference>
<organism evidence="4 5">
    <name type="scientific">Clohesyomyces aquaticus</name>
    <dbReference type="NCBI Taxonomy" id="1231657"/>
    <lineage>
        <taxon>Eukaryota</taxon>
        <taxon>Fungi</taxon>
        <taxon>Dikarya</taxon>
        <taxon>Ascomycota</taxon>
        <taxon>Pezizomycotina</taxon>
        <taxon>Dothideomycetes</taxon>
        <taxon>Pleosporomycetidae</taxon>
        <taxon>Pleosporales</taxon>
        <taxon>Lindgomycetaceae</taxon>
        <taxon>Clohesyomyces</taxon>
    </lineage>
</organism>
<dbReference type="EMBL" id="MCFA01000062">
    <property type="protein sequence ID" value="ORY11355.1"/>
    <property type="molecule type" value="Genomic_DNA"/>
</dbReference>
<feature type="region of interest" description="Disordered" evidence="2">
    <location>
        <begin position="213"/>
        <end position="339"/>
    </location>
</feature>